<dbReference type="GO" id="GO:0022857">
    <property type="term" value="F:transmembrane transporter activity"/>
    <property type="evidence" value="ECO:0007669"/>
    <property type="project" value="InterPro"/>
</dbReference>
<feature type="transmembrane region" description="Helical" evidence="6">
    <location>
        <begin position="191"/>
        <end position="211"/>
    </location>
</feature>
<evidence type="ECO:0000256" key="4">
    <source>
        <dbReference type="ARBA" id="ARBA00022989"/>
    </source>
</evidence>
<feature type="transmembrane region" description="Helical" evidence="6">
    <location>
        <begin position="447"/>
        <end position="468"/>
    </location>
</feature>
<feature type="transmembrane region" description="Helical" evidence="6">
    <location>
        <begin position="135"/>
        <end position="153"/>
    </location>
</feature>
<dbReference type="SUPFAM" id="SSF103473">
    <property type="entry name" value="MFS general substrate transporter"/>
    <property type="match status" value="1"/>
</dbReference>
<feature type="transmembrane region" description="Helical" evidence="6">
    <location>
        <begin position="384"/>
        <end position="406"/>
    </location>
</feature>
<evidence type="ECO:0000256" key="3">
    <source>
        <dbReference type="ARBA" id="ARBA00022692"/>
    </source>
</evidence>
<dbReference type="InterPro" id="IPR036259">
    <property type="entry name" value="MFS_trans_sf"/>
</dbReference>
<evidence type="ECO:0000256" key="6">
    <source>
        <dbReference type="SAM" id="Phobius"/>
    </source>
</evidence>
<dbReference type="PANTHER" id="PTHR43791">
    <property type="entry name" value="PERMEASE-RELATED"/>
    <property type="match status" value="1"/>
</dbReference>
<reference evidence="7" key="1">
    <citation type="submission" date="2014-08" db="EMBL/GenBank/DDBJ databases">
        <authorList>
            <person name="Sharma Rahul"/>
            <person name="Thines Marco"/>
        </authorList>
    </citation>
    <scope>NUCLEOTIDE SEQUENCE</scope>
</reference>
<feature type="transmembrane region" description="Helical" evidence="6">
    <location>
        <begin position="352"/>
        <end position="372"/>
    </location>
</feature>
<sequence length="523" mass="58690">MDLKDNEKDVYGVSEKVYEVPSDHAIHTNAHDADAAAKLVAGFTGELDPVEAKRVLGKIDRNMLPMMMILYLVQFMDKTTLGNSVNLGLKTDNHLTSLQYNWLGTIFYLAYLVFEYPQNLALQRFPAGRWMSLNILCWSIFLMCHAACHNFVGLFICRLGLGICEGSITAGFLVTTTMFYTHAESSRRVGFWFLMNGTAQIVSGFLAYGILHSKSSFAPWRIFMLTTGLITLVVAVWFLLRFPNNPMDAKFLSKEEKVIAIERIRSNQSGVENKHWKKDQFIETLLDWKTWAFFLFAALDNVPNSLTNQNSIIIKSLGFTALQTTLLGCVSGVIEIITIYTGTLCVKKYPNARAIIGTIYFIPNIIGSALILGLPFSNKTGQLIALYITGVGTTGFVLSLAWITAVTAGHTKKVTTNAIMLIGYCLGNLCAPQMWKAEYSPKNTIPWIVILVCYTACPIIMLCIAYFLQKENRRRDTLPESEVASQDNYMDEIQTDGTVISKKVDLGFMDLTDRQNLRFRYAL</sequence>
<evidence type="ECO:0000256" key="1">
    <source>
        <dbReference type="ARBA" id="ARBA00004141"/>
    </source>
</evidence>
<keyword evidence="2" id="KW-0813">Transport</keyword>
<organism evidence="7">
    <name type="scientific">Phaffia rhodozyma</name>
    <name type="common">Yeast</name>
    <name type="synonym">Xanthophyllomyces dendrorhous</name>
    <dbReference type="NCBI Taxonomy" id="264483"/>
    <lineage>
        <taxon>Eukaryota</taxon>
        <taxon>Fungi</taxon>
        <taxon>Dikarya</taxon>
        <taxon>Basidiomycota</taxon>
        <taxon>Agaricomycotina</taxon>
        <taxon>Tremellomycetes</taxon>
        <taxon>Cystofilobasidiales</taxon>
        <taxon>Mrakiaceae</taxon>
        <taxon>Phaffia</taxon>
    </lineage>
</organism>
<dbReference type="InterPro" id="IPR011701">
    <property type="entry name" value="MFS"/>
</dbReference>
<feature type="transmembrane region" description="Helical" evidence="6">
    <location>
        <begin position="96"/>
        <end position="114"/>
    </location>
</feature>
<proteinExistence type="predicted"/>
<dbReference type="GO" id="GO:0016020">
    <property type="term" value="C:membrane"/>
    <property type="evidence" value="ECO:0007669"/>
    <property type="project" value="UniProtKB-SubCell"/>
</dbReference>
<keyword evidence="3 6" id="KW-0812">Transmembrane</keyword>
<accession>A0A0F7SW50</accession>
<evidence type="ECO:0000313" key="7">
    <source>
        <dbReference type="EMBL" id="CED84805.1"/>
    </source>
</evidence>
<keyword evidence="5 6" id="KW-0472">Membrane</keyword>
<protein>
    <submittedName>
        <fullName evidence="7">Permease of the major facilitator superfamily</fullName>
    </submittedName>
</protein>
<keyword evidence="4 6" id="KW-1133">Transmembrane helix</keyword>
<dbReference type="EMBL" id="LN483166">
    <property type="protein sequence ID" value="CED84805.1"/>
    <property type="molecule type" value="Genomic_DNA"/>
</dbReference>
<name>A0A0F7SW50_PHARH</name>
<dbReference type="PANTHER" id="PTHR43791:SF63">
    <property type="entry name" value="HIGH AFFINITY CYSTEINE TRANSPORTER"/>
    <property type="match status" value="1"/>
</dbReference>
<evidence type="ECO:0000256" key="5">
    <source>
        <dbReference type="ARBA" id="ARBA00023136"/>
    </source>
</evidence>
<evidence type="ECO:0000256" key="2">
    <source>
        <dbReference type="ARBA" id="ARBA00022448"/>
    </source>
</evidence>
<dbReference type="AlphaFoldDB" id="A0A0F7SW50"/>
<dbReference type="Pfam" id="PF07690">
    <property type="entry name" value="MFS_1"/>
    <property type="match status" value="1"/>
</dbReference>
<feature type="transmembrane region" description="Helical" evidence="6">
    <location>
        <begin position="217"/>
        <end position="240"/>
    </location>
</feature>
<comment type="subcellular location">
    <subcellularLocation>
        <location evidence="1">Membrane</location>
        <topology evidence="1">Multi-pass membrane protein</topology>
    </subcellularLocation>
</comment>
<dbReference type="Gene3D" id="1.20.1250.20">
    <property type="entry name" value="MFS general substrate transporter like domains"/>
    <property type="match status" value="2"/>
</dbReference>
<feature type="transmembrane region" description="Helical" evidence="6">
    <location>
        <begin position="159"/>
        <end position="179"/>
    </location>
</feature>
<feature type="transmembrane region" description="Helical" evidence="6">
    <location>
        <begin position="319"/>
        <end position="340"/>
    </location>
</feature>